<keyword evidence="2" id="KW-1185">Reference proteome</keyword>
<reference evidence="1 2" key="1">
    <citation type="submission" date="2020-08" db="EMBL/GenBank/DDBJ databases">
        <title>Novel species isolated from subtropical streams in China.</title>
        <authorList>
            <person name="Lu H."/>
        </authorList>
    </citation>
    <scope>NUCLEOTIDE SEQUENCE [LARGE SCALE GENOMIC DNA]</scope>
    <source>
        <strain evidence="1 2">CCTCC AB 2015119</strain>
    </source>
</reference>
<dbReference type="Proteomes" id="UP000637632">
    <property type="component" value="Unassembled WGS sequence"/>
</dbReference>
<comment type="caution">
    <text evidence="1">The sequence shown here is derived from an EMBL/GenBank/DDBJ whole genome shotgun (WGS) entry which is preliminary data.</text>
</comment>
<dbReference type="EMBL" id="JACOFT010000002">
    <property type="protein sequence ID" value="MBC3811010.1"/>
    <property type="molecule type" value="Genomic_DNA"/>
</dbReference>
<evidence type="ECO:0000313" key="2">
    <source>
        <dbReference type="Proteomes" id="UP000637632"/>
    </source>
</evidence>
<organism evidence="1 2">
    <name type="scientific">Undibacterium aquatile</name>
    <dbReference type="NCBI Taxonomy" id="1537398"/>
    <lineage>
        <taxon>Bacteria</taxon>
        <taxon>Pseudomonadati</taxon>
        <taxon>Pseudomonadota</taxon>
        <taxon>Betaproteobacteria</taxon>
        <taxon>Burkholderiales</taxon>
        <taxon>Oxalobacteraceae</taxon>
        <taxon>Undibacterium</taxon>
    </lineage>
</organism>
<proteinExistence type="predicted"/>
<name>A0ABR6XDM2_9BURK</name>
<evidence type="ECO:0000313" key="1">
    <source>
        <dbReference type="EMBL" id="MBC3811010.1"/>
    </source>
</evidence>
<dbReference type="RefSeq" id="WP_190478117.1">
    <property type="nucleotide sequence ID" value="NZ_JACOFT010000002.1"/>
</dbReference>
<protein>
    <submittedName>
        <fullName evidence="1">Uncharacterized protein</fullName>
    </submittedName>
</protein>
<sequence length="254" mass="28702">MPNAKIDAVQFFNDKYRELVNEKAGKADSERESFDGYIKRSLRLNSADDWGILCASMDVIDDSLLGIENFLRFGIDGPTKYGDMGEKYIRLYGALNATYLQQQAVISLFKISNTDSPKSAEERINSLLIRTIRHKIGAHAVDYENKHEDVTESFVPVRFTLGGMACSYYNNKTLQQETVNLQEAIAEHLDLMATLYATLYEKSIRTIYKSNPEKKELLMRNVFDGKAKLSGDIVVRSDCSDAIFTTLIISPLPE</sequence>
<accession>A0ABR6XDM2</accession>
<gene>
    <name evidence="1" type="ORF">H8K26_06110</name>
</gene>